<dbReference type="PANTHER" id="PTHR10884">
    <property type="entry name" value="NADH DEHYDROGENASE UBIQUINONE IRON-SULFUR PROTEIN 3"/>
    <property type="match status" value="1"/>
</dbReference>
<dbReference type="NCBIfam" id="TIGR01961">
    <property type="entry name" value="NuoC_fam"/>
    <property type="match status" value="1"/>
</dbReference>
<dbReference type="InterPro" id="IPR010218">
    <property type="entry name" value="NADH_DH_suC"/>
</dbReference>
<dbReference type="PANTHER" id="PTHR10884:SF14">
    <property type="entry name" value="NADH DEHYDROGENASE [UBIQUINONE] IRON-SULFUR PROTEIN 3, MITOCHONDRIAL"/>
    <property type="match status" value="1"/>
</dbReference>
<dbReference type="RefSeq" id="WP_092268263.1">
    <property type="nucleotide sequence ID" value="NZ_BJOE01000029.1"/>
</dbReference>
<keyword evidence="3" id="KW-1003">Cell membrane</keyword>
<dbReference type="InterPro" id="IPR037232">
    <property type="entry name" value="NADH_quin_OxRdtase_su_C/D-like"/>
</dbReference>
<feature type="region of interest" description="Disordered" evidence="6">
    <location>
        <begin position="1"/>
        <end position="118"/>
    </location>
</feature>
<gene>
    <name evidence="3" type="primary">nuoC</name>
    <name evidence="8" type="ORF">SAMN05518846_10647</name>
</gene>
<dbReference type="AlphaFoldDB" id="A0A1I3URY3"/>
<feature type="compositionally biased region" description="Low complexity" evidence="6">
    <location>
        <begin position="36"/>
        <end position="46"/>
    </location>
</feature>
<keyword evidence="2 3" id="KW-0813">Transport</keyword>
<keyword evidence="9" id="KW-1185">Reference proteome</keyword>
<keyword evidence="3" id="KW-0472">Membrane</keyword>
<comment type="similarity">
    <text evidence="1 3 4">Belongs to the complex I 30 kDa subunit family.</text>
</comment>
<reference evidence="9" key="1">
    <citation type="submission" date="2016-10" db="EMBL/GenBank/DDBJ databases">
        <authorList>
            <person name="Varghese N."/>
            <person name="Submissions S."/>
        </authorList>
    </citation>
    <scope>NUCLEOTIDE SEQUENCE [LARGE SCALE GENOMIC DNA]</scope>
    <source>
        <strain evidence="9">OK042</strain>
    </source>
</reference>
<proteinExistence type="inferred from homology"/>
<dbReference type="SUPFAM" id="SSF143243">
    <property type="entry name" value="Nqo5-like"/>
    <property type="match status" value="1"/>
</dbReference>
<evidence type="ECO:0000256" key="3">
    <source>
        <dbReference type="HAMAP-Rule" id="MF_01357"/>
    </source>
</evidence>
<name>A0A1I3URY3_9BACL</name>
<dbReference type="GO" id="GO:0005886">
    <property type="term" value="C:plasma membrane"/>
    <property type="evidence" value="ECO:0007669"/>
    <property type="project" value="UniProtKB-SubCell"/>
</dbReference>
<dbReference type="PROSITE" id="PS00542">
    <property type="entry name" value="COMPLEX1_30K"/>
    <property type="match status" value="1"/>
</dbReference>
<sequence>MSEEKRRPTPEEKAQAAAEARAKAEALRKLREQEAAGEASQEAASQMGEQGENTAPESPPAPAPAKPVSEMTPEEKAAAKKAAAAEALAKAQAAKAAKDAAQGGDTGEAGADADAKAKAAAAAKAKAAAAAAAKAKAAREAGGDSADAGGEDAKAKAAAAAKAKAAAAAAAKAKGATGAEDSGADAAPKAPSKNQPYLDKYISRLTEAFGAEVLEASYINELAKEVPTLVITNERWHEVAPFLKEDEQLGFDYLSDLHGVDYEDRMEVYYHLYSYKNRQSVAVKVKTSREQSSVPSVMNVWQGANWNERETFDLLGIHFPGHRDLRRILLPDDWVGYPLRKDYVQYDEEV</sequence>
<feature type="domain" description="NADH:ubiquinone oxidoreductase 30kDa subunit" evidence="7">
    <location>
        <begin position="230"/>
        <end position="345"/>
    </location>
</feature>
<dbReference type="Pfam" id="PF00329">
    <property type="entry name" value="Complex1_30kDa"/>
    <property type="match status" value="1"/>
</dbReference>
<dbReference type="Proteomes" id="UP000198915">
    <property type="component" value="Unassembled WGS sequence"/>
</dbReference>
<dbReference type="InterPro" id="IPR020396">
    <property type="entry name" value="NADH_UbQ_OxRdtase_CS"/>
</dbReference>
<evidence type="ECO:0000313" key="8">
    <source>
        <dbReference type="EMBL" id="SFJ84561.1"/>
    </source>
</evidence>
<keyword evidence="3 5" id="KW-0874">Quinone</keyword>
<comment type="catalytic activity">
    <reaction evidence="3 5">
        <text>a quinone + NADH + 5 H(+)(in) = a quinol + NAD(+) + 4 H(+)(out)</text>
        <dbReference type="Rhea" id="RHEA:57888"/>
        <dbReference type="ChEBI" id="CHEBI:15378"/>
        <dbReference type="ChEBI" id="CHEBI:24646"/>
        <dbReference type="ChEBI" id="CHEBI:57540"/>
        <dbReference type="ChEBI" id="CHEBI:57945"/>
        <dbReference type="ChEBI" id="CHEBI:132124"/>
    </reaction>
</comment>
<evidence type="ECO:0000259" key="7">
    <source>
        <dbReference type="Pfam" id="PF00329"/>
    </source>
</evidence>
<dbReference type="EC" id="7.1.1.-" evidence="3"/>
<dbReference type="EMBL" id="FORT01000006">
    <property type="protein sequence ID" value="SFJ84561.1"/>
    <property type="molecule type" value="Genomic_DNA"/>
</dbReference>
<keyword evidence="3 4" id="KW-1278">Translocase</keyword>
<evidence type="ECO:0000256" key="5">
    <source>
        <dbReference type="RuleBase" id="RU003582"/>
    </source>
</evidence>
<keyword evidence="3 4" id="KW-0520">NAD</keyword>
<comment type="subunit">
    <text evidence="3">NDH-1 is composed of 14 different subunits. Subunits NuoB, C, D, E, F, and G constitute the peripheral sector of the complex.</text>
</comment>
<evidence type="ECO:0000256" key="4">
    <source>
        <dbReference type="RuleBase" id="RU003456"/>
    </source>
</evidence>
<evidence type="ECO:0000256" key="6">
    <source>
        <dbReference type="SAM" id="MobiDB-lite"/>
    </source>
</evidence>
<comment type="subcellular location">
    <subcellularLocation>
        <location evidence="3">Cell membrane</location>
        <topology evidence="3">Peripheral membrane protein</topology>
        <orientation evidence="3">Cytoplasmic side</orientation>
    </subcellularLocation>
</comment>
<evidence type="ECO:0000313" key="9">
    <source>
        <dbReference type="Proteomes" id="UP000198915"/>
    </source>
</evidence>
<organism evidence="8 9">
    <name type="scientific">Brevibacillus centrosporus</name>
    <dbReference type="NCBI Taxonomy" id="54910"/>
    <lineage>
        <taxon>Bacteria</taxon>
        <taxon>Bacillati</taxon>
        <taxon>Bacillota</taxon>
        <taxon>Bacilli</taxon>
        <taxon>Bacillales</taxon>
        <taxon>Paenibacillaceae</taxon>
        <taxon>Brevibacillus</taxon>
    </lineage>
</organism>
<comment type="function">
    <text evidence="3">NDH-1 shuttles electrons from NADH, via FMN and iron-sulfur (Fe-S) centers, to quinones in the respiratory chain. The immediate electron acceptor for the enzyme in this species is believed to be a menaquinone. Couples the redox reaction to proton translocation (for every two electrons transferred, four hydrogen ions are translocated across the cytoplasmic membrane), and thus conserves the redox energy in a proton gradient.</text>
</comment>
<evidence type="ECO:0000256" key="2">
    <source>
        <dbReference type="ARBA" id="ARBA00022448"/>
    </source>
</evidence>
<feature type="compositionally biased region" description="Low complexity" evidence="6">
    <location>
        <begin position="80"/>
        <end position="118"/>
    </location>
</feature>
<dbReference type="GO" id="GO:0008137">
    <property type="term" value="F:NADH dehydrogenase (ubiquinone) activity"/>
    <property type="evidence" value="ECO:0007669"/>
    <property type="project" value="InterPro"/>
</dbReference>
<dbReference type="GO" id="GO:0048038">
    <property type="term" value="F:quinone binding"/>
    <property type="evidence" value="ECO:0007669"/>
    <property type="project" value="UniProtKB-KW"/>
</dbReference>
<protein>
    <recommendedName>
        <fullName evidence="3">NADH-quinone oxidoreductase subunit C</fullName>
        <ecNumber evidence="3">7.1.1.-</ecNumber>
    </recommendedName>
    <alternativeName>
        <fullName evidence="3">NADH dehydrogenase I subunit C</fullName>
    </alternativeName>
    <alternativeName>
        <fullName evidence="3">NDH-1 subunit C</fullName>
    </alternativeName>
</protein>
<evidence type="ECO:0000256" key="1">
    <source>
        <dbReference type="ARBA" id="ARBA00007569"/>
    </source>
</evidence>
<dbReference type="InterPro" id="IPR001268">
    <property type="entry name" value="NADH_UbQ_OxRdtase_30kDa_su"/>
</dbReference>
<dbReference type="Gene3D" id="3.30.460.80">
    <property type="entry name" value="NADH:ubiquinone oxidoreductase, 30kDa subunit"/>
    <property type="match status" value="1"/>
</dbReference>
<feature type="compositionally biased region" description="Basic and acidic residues" evidence="6">
    <location>
        <begin position="1"/>
        <end position="34"/>
    </location>
</feature>
<dbReference type="HAMAP" id="MF_01357">
    <property type="entry name" value="NDH1_NuoC"/>
    <property type="match status" value="1"/>
</dbReference>
<dbReference type="GO" id="GO:0050136">
    <property type="term" value="F:NADH dehydrogenase (quinone) (non-electrogenic) activity"/>
    <property type="evidence" value="ECO:0007669"/>
    <property type="project" value="UniProtKB-UniRule"/>
</dbReference>
<dbReference type="STRING" id="1884381.SAMN05518846_10647"/>
<accession>A0A1I3URY3</accession>